<reference evidence="1" key="1">
    <citation type="submission" date="2020-12" db="EMBL/GenBank/DDBJ databases">
        <title>The genome sequence of Inhella sp. 4Y17.</title>
        <authorList>
            <person name="Liu Y."/>
        </authorList>
    </citation>
    <scope>NUCLEOTIDE SEQUENCE</scope>
    <source>
        <strain evidence="1">4Y10</strain>
    </source>
</reference>
<dbReference type="RefSeq" id="WP_198101669.1">
    <property type="nucleotide sequence ID" value="NZ_JAEDAL010000009.1"/>
</dbReference>
<proteinExistence type="predicted"/>
<protein>
    <submittedName>
        <fullName evidence="1">DUF4262 domain-containing protein</fullName>
    </submittedName>
</protein>
<evidence type="ECO:0000313" key="1">
    <source>
        <dbReference type="EMBL" id="MBH9554051.1"/>
    </source>
</evidence>
<organism evidence="1 2">
    <name type="scientific">Inhella gelatinilytica</name>
    <dbReference type="NCBI Taxonomy" id="2795030"/>
    <lineage>
        <taxon>Bacteria</taxon>
        <taxon>Pseudomonadati</taxon>
        <taxon>Pseudomonadota</taxon>
        <taxon>Betaproteobacteria</taxon>
        <taxon>Burkholderiales</taxon>
        <taxon>Sphaerotilaceae</taxon>
        <taxon>Inhella</taxon>
    </lineage>
</organism>
<gene>
    <name evidence="1" type="ORF">I7X43_14490</name>
</gene>
<keyword evidence="2" id="KW-1185">Reference proteome</keyword>
<name>A0A931IYQ3_9BURK</name>
<dbReference type="EMBL" id="JAEDAL010000009">
    <property type="protein sequence ID" value="MBH9554051.1"/>
    <property type="molecule type" value="Genomic_DNA"/>
</dbReference>
<comment type="caution">
    <text evidence="1">The sequence shown here is derived from an EMBL/GenBank/DDBJ whole genome shotgun (WGS) entry which is preliminary data.</text>
</comment>
<dbReference type="InterPro" id="IPR025358">
    <property type="entry name" value="DUF4262"/>
</dbReference>
<dbReference type="Proteomes" id="UP000620139">
    <property type="component" value="Unassembled WGS sequence"/>
</dbReference>
<dbReference type="Pfam" id="PF14081">
    <property type="entry name" value="DUF4262"/>
    <property type="match status" value="1"/>
</dbReference>
<accession>A0A931IYQ3</accession>
<evidence type="ECO:0000313" key="2">
    <source>
        <dbReference type="Proteomes" id="UP000620139"/>
    </source>
</evidence>
<sequence length="151" mass="17147">MTEYEQNIHTHIEKCGCSVTSVFDPDGDEPPFSYSIGIAQSSQAPELIVVGLKPEISHWLVNEYNRRVRAGERFSPGVLYADFLEGFEVQFGLVDRQHRAEYMRSASWLYGGPDFEALQMLWPSTSGVWPWDSEASEWFRANQPLLGPLCS</sequence>
<dbReference type="AlphaFoldDB" id="A0A931IYQ3"/>